<keyword evidence="1" id="KW-0175">Coiled coil</keyword>
<dbReference type="Proteomes" id="UP000176662">
    <property type="component" value="Unassembled WGS sequence"/>
</dbReference>
<dbReference type="Gene3D" id="3.30.450.20">
    <property type="entry name" value="PAS domain"/>
    <property type="match status" value="1"/>
</dbReference>
<evidence type="ECO:0008006" key="6">
    <source>
        <dbReference type="Google" id="ProtNLM"/>
    </source>
</evidence>
<organism evidence="4 5">
    <name type="scientific">Candidatus Nealsonbacteria bacterium RBG_13_38_11</name>
    <dbReference type="NCBI Taxonomy" id="1801662"/>
    <lineage>
        <taxon>Bacteria</taxon>
        <taxon>Candidatus Nealsoniibacteriota</taxon>
    </lineage>
</organism>
<feature type="domain" description="PAC" evidence="3">
    <location>
        <begin position="90"/>
        <end position="141"/>
    </location>
</feature>
<dbReference type="Pfam" id="PF08448">
    <property type="entry name" value="PAS_4"/>
    <property type="match status" value="1"/>
</dbReference>
<dbReference type="InterPro" id="IPR013656">
    <property type="entry name" value="PAS_4"/>
</dbReference>
<evidence type="ECO:0000313" key="5">
    <source>
        <dbReference type="Proteomes" id="UP000176662"/>
    </source>
</evidence>
<protein>
    <recommendedName>
        <fullName evidence="6">PAS domain-containing protein</fullName>
    </recommendedName>
</protein>
<dbReference type="PANTHER" id="PTHR44757:SF2">
    <property type="entry name" value="BIOFILM ARCHITECTURE MAINTENANCE PROTEIN MBAA"/>
    <property type="match status" value="1"/>
</dbReference>
<dbReference type="PANTHER" id="PTHR44757">
    <property type="entry name" value="DIGUANYLATE CYCLASE DGCP"/>
    <property type="match status" value="1"/>
</dbReference>
<name>A0A1G2DZB2_9BACT</name>
<dbReference type="InterPro" id="IPR052155">
    <property type="entry name" value="Biofilm_reg_signaling"/>
</dbReference>
<gene>
    <name evidence="4" type="ORF">A2Z68_01325</name>
</gene>
<dbReference type="InterPro" id="IPR000014">
    <property type="entry name" value="PAS"/>
</dbReference>
<evidence type="ECO:0000313" key="4">
    <source>
        <dbReference type="EMBL" id="OGZ18896.1"/>
    </source>
</evidence>
<sequence>MEEKPIKNNLKADNSKETLQAIFNSVRDGLVILDRTGKIMKISESLVEMGGYSGKELIGKRLSLMKMFSPKSLAQILVNFVRTLADNEIMPYEVEATTKSGRKMFGEISGNPLKSKGKIVGVVALIRDITERKKTEEELREKNEELEKFNKFAVGRELKIIELKNKIKELEEKLNKI</sequence>
<dbReference type="InterPro" id="IPR001610">
    <property type="entry name" value="PAC"/>
</dbReference>
<dbReference type="EMBL" id="MHLX01000022">
    <property type="protein sequence ID" value="OGZ18896.1"/>
    <property type="molecule type" value="Genomic_DNA"/>
</dbReference>
<dbReference type="SMART" id="SM00091">
    <property type="entry name" value="PAS"/>
    <property type="match status" value="1"/>
</dbReference>
<dbReference type="SMART" id="SM00086">
    <property type="entry name" value="PAC"/>
    <property type="match status" value="1"/>
</dbReference>
<dbReference type="PROSITE" id="PS50113">
    <property type="entry name" value="PAC"/>
    <property type="match status" value="1"/>
</dbReference>
<reference evidence="4 5" key="1">
    <citation type="journal article" date="2016" name="Nat. Commun.">
        <title>Thousands of microbial genomes shed light on interconnected biogeochemical processes in an aquifer system.</title>
        <authorList>
            <person name="Anantharaman K."/>
            <person name="Brown C.T."/>
            <person name="Hug L.A."/>
            <person name="Sharon I."/>
            <person name="Castelle C.J."/>
            <person name="Probst A.J."/>
            <person name="Thomas B.C."/>
            <person name="Singh A."/>
            <person name="Wilkins M.J."/>
            <person name="Karaoz U."/>
            <person name="Brodie E.L."/>
            <person name="Williams K.H."/>
            <person name="Hubbard S.S."/>
            <person name="Banfield J.F."/>
        </authorList>
    </citation>
    <scope>NUCLEOTIDE SEQUENCE [LARGE SCALE GENOMIC DNA]</scope>
</reference>
<dbReference type="NCBIfam" id="TIGR00229">
    <property type="entry name" value="sensory_box"/>
    <property type="match status" value="1"/>
</dbReference>
<evidence type="ECO:0000259" key="3">
    <source>
        <dbReference type="PROSITE" id="PS50113"/>
    </source>
</evidence>
<dbReference type="InterPro" id="IPR000700">
    <property type="entry name" value="PAS-assoc_C"/>
</dbReference>
<evidence type="ECO:0000256" key="1">
    <source>
        <dbReference type="SAM" id="Coils"/>
    </source>
</evidence>
<comment type="caution">
    <text evidence="4">The sequence shown here is derived from an EMBL/GenBank/DDBJ whole genome shotgun (WGS) entry which is preliminary data.</text>
</comment>
<dbReference type="AlphaFoldDB" id="A0A1G2DZB2"/>
<dbReference type="PROSITE" id="PS50112">
    <property type="entry name" value="PAS"/>
    <property type="match status" value="1"/>
</dbReference>
<dbReference type="CDD" id="cd00130">
    <property type="entry name" value="PAS"/>
    <property type="match status" value="1"/>
</dbReference>
<proteinExistence type="predicted"/>
<evidence type="ECO:0000259" key="2">
    <source>
        <dbReference type="PROSITE" id="PS50112"/>
    </source>
</evidence>
<feature type="coiled-coil region" evidence="1">
    <location>
        <begin position="125"/>
        <end position="173"/>
    </location>
</feature>
<feature type="domain" description="PAS" evidence="2">
    <location>
        <begin position="15"/>
        <end position="87"/>
    </location>
</feature>
<accession>A0A1G2DZB2</accession>
<dbReference type="SUPFAM" id="SSF55785">
    <property type="entry name" value="PYP-like sensor domain (PAS domain)"/>
    <property type="match status" value="1"/>
</dbReference>
<dbReference type="InterPro" id="IPR035965">
    <property type="entry name" value="PAS-like_dom_sf"/>
</dbReference>